<evidence type="ECO:0000256" key="6">
    <source>
        <dbReference type="ARBA" id="ARBA00022741"/>
    </source>
</evidence>
<dbReference type="InterPro" id="IPR027417">
    <property type="entry name" value="P-loop_NTPase"/>
</dbReference>
<dbReference type="CDD" id="cd03702">
    <property type="entry name" value="IF2_mtIF2_II"/>
    <property type="match status" value="1"/>
</dbReference>
<comment type="caution">
    <text evidence="9">Lacks conserved residue(s) required for the propagation of feature annotation.</text>
</comment>
<evidence type="ECO:0000256" key="3">
    <source>
        <dbReference type="ARBA" id="ARBA00020675"/>
    </source>
</evidence>
<dbReference type="Pfam" id="PF11987">
    <property type="entry name" value="IF-2"/>
    <property type="match status" value="1"/>
</dbReference>
<keyword evidence="5 9" id="KW-0396">Initiation factor</keyword>
<dbReference type="FunFam" id="2.40.30.10:FF:000008">
    <property type="entry name" value="Translation initiation factor IF-2"/>
    <property type="match status" value="1"/>
</dbReference>
<feature type="compositionally biased region" description="Basic and acidic residues" evidence="12">
    <location>
        <begin position="1"/>
        <end position="24"/>
    </location>
</feature>
<dbReference type="FunFam" id="3.40.50.300:FF:000019">
    <property type="entry name" value="Translation initiation factor IF-2"/>
    <property type="match status" value="1"/>
</dbReference>
<organism evidence="14 15">
    <name type="scientific">Thalassospira profundimaris</name>
    <dbReference type="NCBI Taxonomy" id="502049"/>
    <lineage>
        <taxon>Bacteria</taxon>
        <taxon>Pseudomonadati</taxon>
        <taxon>Pseudomonadota</taxon>
        <taxon>Alphaproteobacteria</taxon>
        <taxon>Rhodospirillales</taxon>
        <taxon>Thalassospiraceae</taxon>
        <taxon>Thalassospira</taxon>
    </lineage>
</organism>
<evidence type="ECO:0000259" key="13">
    <source>
        <dbReference type="PROSITE" id="PS51722"/>
    </source>
</evidence>
<keyword evidence="4 9" id="KW-0963">Cytoplasm</keyword>
<dbReference type="InterPro" id="IPR006847">
    <property type="entry name" value="IF2_N"/>
</dbReference>
<keyword evidence="8 9" id="KW-0342">GTP-binding</keyword>
<evidence type="ECO:0000313" key="14">
    <source>
        <dbReference type="EMBL" id="RCK53876.1"/>
    </source>
</evidence>
<dbReference type="AlphaFoldDB" id="A0A367XJQ3"/>
<comment type="similarity">
    <text evidence="2 9 10">Belongs to the TRAFAC class translation factor GTPase superfamily. Classic translation factor GTPase family. IF-2 subfamily.</text>
</comment>
<dbReference type="InterPro" id="IPR053905">
    <property type="entry name" value="EF-G-like_DII"/>
</dbReference>
<protein>
    <recommendedName>
        <fullName evidence="3 9">Translation initiation factor IF-2</fullName>
    </recommendedName>
</protein>
<gene>
    <name evidence="9" type="primary">infB</name>
    <name evidence="14" type="ORF">TH25_00420</name>
</gene>
<feature type="binding site" evidence="9">
    <location>
        <begin position="545"/>
        <end position="548"/>
    </location>
    <ligand>
        <name>GTP</name>
        <dbReference type="ChEBI" id="CHEBI:37565"/>
    </ligand>
</feature>
<feature type="binding site" evidence="9">
    <location>
        <begin position="491"/>
        <end position="495"/>
    </location>
    <ligand>
        <name>GTP</name>
        <dbReference type="ChEBI" id="CHEBI:37565"/>
    </ligand>
</feature>
<dbReference type="GO" id="GO:0003924">
    <property type="term" value="F:GTPase activity"/>
    <property type="evidence" value="ECO:0007669"/>
    <property type="project" value="UniProtKB-UniRule"/>
</dbReference>
<dbReference type="CDD" id="cd01887">
    <property type="entry name" value="IF2_eIF5B"/>
    <property type="match status" value="1"/>
</dbReference>
<reference evidence="14 15" key="1">
    <citation type="submission" date="2014-07" db="EMBL/GenBank/DDBJ databases">
        <title>Draft genome sequence of Thalassospira profundimaris S25-3-2.</title>
        <authorList>
            <person name="Lai Q."/>
            <person name="Shao Z."/>
        </authorList>
    </citation>
    <scope>NUCLEOTIDE SEQUENCE [LARGE SCALE GENOMIC DNA]</scope>
    <source>
        <strain evidence="14 15">S25-3-2</strain>
    </source>
</reference>
<accession>A0A367XJQ3</accession>
<evidence type="ECO:0000313" key="15">
    <source>
        <dbReference type="Proteomes" id="UP000252517"/>
    </source>
</evidence>
<dbReference type="Gene3D" id="3.40.50.300">
    <property type="entry name" value="P-loop containing nucleotide triphosphate hydrolases"/>
    <property type="match status" value="1"/>
</dbReference>
<dbReference type="InterPro" id="IPR013575">
    <property type="entry name" value="IF2_assoc_dom_bac"/>
</dbReference>
<comment type="function">
    <text evidence="9 10">One of the essential components for the initiation of protein synthesis. Protects formylmethionyl-tRNA from spontaneous hydrolysis and promotes its binding to the 30S ribosomal subunits. Also involved in the hydrolysis of GTP during the formation of the 70S ribosomal complex.</text>
</comment>
<dbReference type="OrthoDB" id="9811804at2"/>
<comment type="caution">
    <text evidence="14">The sequence shown here is derived from an EMBL/GenBank/DDBJ whole genome shotgun (WGS) entry which is preliminary data.</text>
</comment>
<dbReference type="Pfam" id="PF04760">
    <property type="entry name" value="IF2_N"/>
    <property type="match status" value="1"/>
</dbReference>
<evidence type="ECO:0000256" key="10">
    <source>
        <dbReference type="RuleBase" id="RU000644"/>
    </source>
</evidence>
<feature type="compositionally biased region" description="Basic and acidic residues" evidence="12">
    <location>
        <begin position="231"/>
        <end position="241"/>
    </location>
</feature>
<dbReference type="RefSeq" id="WP_114086461.1">
    <property type="nucleotide sequence ID" value="NZ_JPWH01000001.1"/>
</dbReference>
<dbReference type="NCBIfam" id="TIGR00231">
    <property type="entry name" value="small_GTP"/>
    <property type="match status" value="1"/>
</dbReference>
<dbReference type="PANTHER" id="PTHR43381:SF5">
    <property type="entry name" value="TR-TYPE G DOMAIN-CONTAINING PROTEIN"/>
    <property type="match status" value="1"/>
</dbReference>
<dbReference type="InterPro" id="IPR005225">
    <property type="entry name" value="Small_GTP-bd"/>
</dbReference>
<dbReference type="InterPro" id="IPR000178">
    <property type="entry name" value="TF_IF2_bacterial-like"/>
</dbReference>
<dbReference type="PROSITE" id="PS01176">
    <property type="entry name" value="IF2"/>
    <property type="match status" value="1"/>
</dbReference>
<dbReference type="Pfam" id="PF00009">
    <property type="entry name" value="GTP_EFTU"/>
    <property type="match status" value="1"/>
</dbReference>
<dbReference type="Proteomes" id="UP000252517">
    <property type="component" value="Unassembled WGS sequence"/>
</dbReference>
<evidence type="ECO:0000256" key="2">
    <source>
        <dbReference type="ARBA" id="ARBA00007733"/>
    </source>
</evidence>
<dbReference type="InterPro" id="IPR044145">
    <property type="entry name" value="IF2_II"/>
</dbReference>
<dbReference type="InterPro" id="IPR023115">
    <property type="entry name" value="TIF_IF2_dom3"/>
</dbReference>
<dbReference type="InterPro" id="IPR036925">
    <property type="entry name" value="TIF_IF2_dom3_sf"/>
</dbReference>
<feature type="compositionally biased region" description="Basic and acidic residues" evidence="12">
    <location>
        <begin position="141"/>
        <end position="187"/>
    </location>
</feature>
<evidence type="ECO:0000256" key="1">
    <source>
        <dbReference type="ARBA" id="ARBA00004496"/>
    </source>
</evidence>
<dbReference type="InterPro" id="IPR000795">
    <property type="entry name" value="T_Tr_GTP-bd_dom"/>
</dbReference>
<feature type="compositionally biased region" description="Low complexity" evidence="12">
    <location>
        <begin position="188"/>
        <end position="207"/>
    </location>
</feature>
<evidence type="ECO:0000256" key="9">
    <source>
        <dbReference type="HAMAP-Rule" id="MF_00100"/>
    </source>
</evidence>
<dbReference type="PANTHER" id="PTHR43381">
    <property type="entry name" value="TRANSLATION INITIATION FACTOR IF-2-RELATED"/>
    <property type="match status" value="1"/>
</dbReference>
<keyword evidence="6 9" id="KW-0547">Nucleotide-binding</keyword>
<evidence type="ECO:0000256" key="12">
    <source>
        <dbReference type="SAM" id="MobiDB-lite"/>
    </source>
</evidence>
<feature type="domain" description="Tr-type G" evidence="13">
    <location>
        <begin position="435"/>
        <end position="605"/>
    </location>
</feature>
<feature type="compositionally biased region" description="Pro residues" evidence="12">
    <location>
        <begin position="86"/>
        <end position="96"/>
    </location>
</feature>
<feature type="compositionally biased region" description="Low complexity" evidence="12">
    <location>
        <begin position="97"/>
        <end position="106"/>
    </location>
</feature>
<evidence type="ECO:0000256" key="4">
    <source>
        <dbReference type="ARBA" id="ARBA00022490"/>
    </source>
</evidence>
<keyword evidence="7 9" id="KW-0648">Protein biosynthesis</keyword>
<feature type="compositionally biased region" description="Basic and acidic residues" evidence="12">
    <location>
        <begin position="208"/>
        <end position="218"/>
    </location>
</feature>
<comment type="subcellular location">
    <subcellularLocation>
        <location evidence="1 9 11">Cytoplasm</location>
    </subcellularLocation>
</comment>
<dbReference type="Pfam" id="PF22042">
    <property type="entry name" value="EF-G_D2"/>
    <property type="match status" value="1"/>
</dbReference>
<dbReference type="PROSITE" id="PS51722">
    <property type="entry name" value="G_TR_2"/>
    <property type="match status" value="1"/>
</dbReference>
<evidence type="ECO:0000256" key="7">
    <source>
        <dbReference type="ARBA" id="ARBA00022917"/>
    </source>
</evidence>
<dbReference type="HAMAP" id="MF_00100_B">
    <property type="entry name" value="IF_2_B"/>
    <property type="match status" value="1"/>
</dbReference>
<dbReference type="Gene3D" id="2.40.30.10">
    <property type="entry name" value="Translation factors"/>
    <property type="match status" value="2"/>
</dbReference>
<sequence length="933" mass="101055">MSDRDQEKKPLSLNRSKLELRKTVEAGQVRQSFSHGRSKSVAVEVRKKRTFEQNESGRFREVNKDDAAKAENAAPASTPSSAPESKPAPAPAPKKPAPAASKPASPQRHKPKPAPQRPRNDDQGSLTQNERAARMAALMAAEERRKQEEAAAEQARKEAARKAEEEAARKKAEAEEAARQAEEKAKAEAAQAKTEAAAEPAKAPAAKKAADDGSEPARDASAPRTKAQPRPKPEARKKVEEEVIPGAPAEPLVPEERRRAAPSASKPKSRKELDEEEVRSAAARKRAEEAEIAGRGSRGKTEDTSRRRGKLSINTAMSGDEGGRRRSMASIKRQQAKAKARNQGQQKPKEKVIREVIVPDTITVQELANRMAERAADVIKCLMGLGVMATINQSLDPDTAQLVVEEFGHNMKRVSDADVEEALVVADDTDEQLISRPPVVTVMGHVDHGKTSLLDALRKTDVVSGEAGGITQHIGAYQVTMANSAKITFIDTPGHAAFTEMRSRGAQVTDIVVLVVAADDSVMPQTIEAISHAKAAEVPMIVAINKMDKPGADANRVKTELLQHEVVVEEMGGDVQAVEVSAKAGMGLTDLEEAILLQAEVLDLKANPNRVADGVVVEARMEKGRGPVATVLVQRGTLKTGDIFVTGAEWGRVRALIDDHGTRVQEAIPGMPVEVNGLNGVPSAGDDFVVVESEAKAREVSDFRQRRIREQQAAAMKKSALENMFTSNGDLKELPVVIKGDVQGSVEALIGTLQKLGNEEVSVRVLHSGVGGINESDVTLARASNALIIGFNVRANQQAREQARRDNVDIRYYSIIYDVADDTKAMLSGMLSPEVREKFLGYAQIREVFTISGNRIAGCMITEGTVKRGAGVRLLRDNVVIHTGELSTLRRFKDEVKEVREGYECGMSFAKYNDIAVGDVIECFEQEEVAVEL</sequence>
<evidence type="ECO:0000256" key="5">
    <source>
        <dbReference type="ARBA" id="ARBA00022540"/>
    </source>
</evidence>
<dbReference type="Pfam" id="PF03144">
    <property type="entry name" value="GTP_EFTU_D2"/>
    <property type="match status" value="1"/>
</dbReference>
<feature type="compositionally biased region" description="Low complexity" evidence="12">
    <location>
        <begin position="70"/>
        <end position="85"/>
    </location>
</feature>
<dbReference type="SUPFAM" id="SSF52540">
    <property type="entry name" value="P-loop containing nucleoside triphosphate hydrolases"/>
    <property type="match status" value="1"/>
</dbReference>
<dbReference type="GO" id="GO:0005829">
    <property type="term" value="C:cytosol"/>
    <property type="evidence" value="ECO:0007669"/>
    <property type="project" value="TreeGrafter"/>
</dbReference>
<dbReference type="InterPro" id="IPR015760">
    <property type="entry name" value="TIF_IF2"/>
</dbReference>
<evidence type="ECO:0000256" key="8">
    <source>
        <dbReference type="ARBA" id="ARBA00023134"/>
    </source>
</evidence>
<evidence type="ECO:0000256" key="11">
    <source>
        <dbReference type="RuleBase" id="RU000645"/>
    </source>
</evidence>
<dbReference type="NCBIfam" id="TIGR00487">
    <property type="entry name" value="IF-2"/>
    <property type="match status" value="1"/>
</dbReference>
<feature type="compositionally biased region" description="Basic and acidic residues" evidence="12">
    <location>
        <begin position="50"/>
        <end position="69"/>
    </location>
</feature>
<dbReference type="CDD" id="cd03692">
    <property type="entry name" value="mtIF2_IVc"/>
    <property type="match status" value="1"/>
</dbReference>
<dbReference type="SUPFAM" id="SSF50447">
    <property type="entry name" value="Translation proteins"/>
    <property type="match status" value="2"/>
</dbReference>
<proteinExistence type="inferred from homology"/>
<dbReference type="Gene3D" id="3.40.50.10050">
    <property type="entry name" value="Translation initiation factor IF- 2, domain 3"/>
    <property type="match status" value="1"/>
</dbReference>
<dbReference type="GO" id="GO:0005525">
    <property type="term" value="F:GTP binding"/>
    <property type="evidence" value="ECO:0007669"/>
    <property type="project" value="UniProtKB-KW"/>
</dbReference>
<dbReference type="FunFam" id="3.40.50.10050:FF:000001">
    <property type="entry name" value="Translation initiation factor IF-2"/>
    <property type="match status" value="1"/>
</dbReference>
<dbReference type="InterPro" id="IPR004161">
    <property type="entry name" value="EFTu-like_2"/>
</dbReference>
<feature type="region of interest" description="Disordered" evidence="12">
    <location>
        <begin position="1"/>
        <end position="352"/>
    </location>
</feature>
<dbReference type="SUPFAM" id="SSF52156">
    <property type="entry name" value="Initiation factor IF2/eIF5b, domain 3"/>
    <property type="match status" value="1"/>
</dbReference>
<dbReference type="GO" id="GO:0003743">
    <property type="term" value="F:translation initiation factor activity"/>
    <property type="evidence" value="ECO:0007669"/>
    <property type="project" value="UniProtKB-UniRule"/>
</dbReference>
<feature type="binding site" evidence="9">
    <location>
        <begin position="444"/>
        <end position="451"/>
    </location>
    <ligand>
        <name>GTP</name>
        <dbReference type="ChEBI" id="CHEBI:37565"/>
    </ligand>
</feature>
<dbReference type="FunFam" id="2.40.30.10:FF:000007">
    <property type="entry name" value="Translation initiation factor IF-2"/>
    <property type="match status" value="1"/>
</dbReference>
<dbReference type="InterPro" id="IPR009000">
    <property type="entry name" value="Transl_B-barrel_sf"/>
</dbReference>
<dbReference type="Pfam" id="PF08364">
    <property type="entry name" value="IF2_assoc"/>
    <property type="match status" value="1"/>
</dbReference>
<dbReference type="EMBL" id="JPWH01000001">
    <property type="protein sequence ID" value="RCK53876.1"/>
    <property type="molecule type" value="Genomic_DNA"/>
</dbReference>
<name>A0A367XJQ3_9PROT</name>